<comment type="caution">
    <text evidence="2">The sequence shown here is derived from an EMBL/GenBank/DDBJ whole genome shotgun (WGS) entry which is preliminary data.</text>
</comment>
<evidence type="ECO:0000256" key="1">
    <source>
        <dbReference type="SAM" id="MobiDB-lite"/>
    </source>
</evidence>
<evidence type="ECO:0000313" key="2">
    <source>
        <dbReference type="EMBL" id="GBN03130.1"/>
    </source>
</evidence>
<dbReference type="EMBL" id="BGPR01004768">
    <property type="protein sequence ID" value="GBN03130.1"/>
    <property type="molecule type" value="Genomic_DNA"/>
</dbReference>
<reference evidence="2 3" key="1">
    <citation type="journal article" date="2019" name="Sci. Rep.">
        <title>Orb-weaving spider Araneus ventricosus genome elucidates the spidroin gene catalogue.</title>
        <authorList>
            <person name="Kono N."/>
            <person name="Nakamura H."/>
            <person name="Ohtoshi R."/>
            <person name="Moran D.A.P."/>
            <person name="Shinohara A."/>
            <person name="Yoshida Y."/>
            <person name="Fujiwara M."/>
            <person name="Mori M."/>
            <person name="Tomita M."/>
            <person name="Arakawa K."/>
        </authorList>
    </citation>
    <scope>NUCLEOTIDE SEQUENCE [LARGE SCALE GENOMIC DNA]</scope>
</reference>
<dbReference type="AlphaFoldDB" id="A0A4Y2KMI2"/>
<dbReference type="Proteomes" id="UP000499080">
    <property type="component" value="Unassembled WGS sequence"/>
</dbReference>
<evidence type="ECO:0000313" key="3">
    <source>
        <dbReference type="Proteomes" id="UP000499080"/>
    </source>
</evidence>
<name>A0A4Y2KMI2_ARAVE</name>
<proteinExistence type="predicted"/>
<protein>
    <submittedName>
        <fullName evidence="2">Uncharacterized protein</fullName>
    </submittedName>
</protein>
<feature type="compositionally biased region" description="Basic and acidic residues" evidence="1">
    <location>
        <begin position="33"/>
        <end position="44"/>
    </location>
</feature>
<accession>A0A4Y2KMI2</accession>
<gene>
    <name evidence="2" type="ORF">AVEN_116521_1</name>
</gene>
<keyword evidence="3" id="KW-1185">Reference proteome</keyword>
<feature type="region of interest" description="Disordered" evidence="1">
    <location>
        <begin position="29"/>
        <end position="51"/>
    </location>
</feature>
<sequence length="90" mass="9478">MGNWWHNGVDRPLAHSSQILQEESVTHGLLSKEYGHPRPPKHADSNGTWKGSDSPAILVGSSVSLASGQLPAQEVLCVCVEGGIGILPIA</sequence>
<organism evidence="2 3">
    <name type="scientific">Araneus ventricosus</name>
    <name type="common">Orbweaver spider</name>
    <name type="synonym">Epeira ventricosa</name>
    <dbReference type="NCBI Taxonomy" id="182803"/>
    <lineage>
        <taxon>Eukaryota</taxon>
        <taxon>Metazoa</taxon>
        <taxon>Ecdysozoa</taxon>
        <taxon>Arthropoda</taxon>
        <taxon>Chelicerata</taxon>
        <taxon>Arachnida</taxon>
        <taxon>Araneae</taxon>
        <taxon>Araneomorphae</taxon>
        <taxon>Entelegynae</taxon>
        <taxon>Araneoidea</taxon>
        <taxon>Araneidae</taxon>
        <taxon>Araneus</taxon>
    </lineage>
</organism>